<accession>A0ACB5T496</accession>
<keyword evidence="2" id="KW-1185">Reference proteome</keyword>
<proteinExistence type="predicted"/>
<dbReference type="EMBL" id="BSXS01002813">
    <property type="protein sequence ID" value="GME79902.1"/>
    <property type="molecule type" value="Genomic_DNA"/>
</dbReference>
<name>A0ACB5T496_AMBMO</name>
<protein>
    <submittedName>
        <fullName evidence="1">Unnamed protein product</fullName>
    </submittedName>
</protein>
<dbReference type="Proteomes" id="UP001165064">
    <property type="component" value="Unassembled WGS sequence"/>
</dbReference>
<gene>
    <name evidence="1" type="ORF">Amon02_000418700</name>
</gene>
<evidence type="ECO:0000313" key="2">
    <source>
        <dbReference type="Proteomes" id="UP001165064"/>
    </source>
</evidence>
<evidence type="ECO:0000313" key="1">
    <source>
        <dbReference type="EMBL" id="GME79902.1"/>
    </source>
</evidence>
<sequence>MTDHKMRSKLSSIKDSQKRTLEKVYGDEAKRLFFKAGQVILVKECRIVASLFGLDHDLYKRYVKLYWILFLTGREKFFNITHLISILYFALLRMKASVYLVDLLALARAEELPNERCDILLPIEIKAKLEIRVISLLTNRRRSLFEQSSNVFKHTKLIGDFQNYNLNYYPLMVRIVIQLNLPLEILLITKNMIDANEVKFTFSELSKGAIFHPEVKLYALLVQMTRFFFHVNPGMYRRWICIYNEYKDKSAALNSQVNPHNALSMLYNETTVDQLLGWSDSKTEEYLKMFTQNYLPLSTSIENFSTNQARSKANSYISRKVSDIFPLDESLKHGSYDDDLKKWKVHLIEAYTKLYSHHQGLHDDELLSNLDSDLKPVNSDTQDTELLDILVMKFRTDTGLKFFQIDKALADADKLFYRCLNKSGKSSRVGTRSDGLDEGANDGGLANVNDQDNGNDDGEDGAEI</sequence>
<comment type="caution">
    <text evidence="1">The sequence shown here is derived from an EMBL/GenBank/DDBJ whole genome shotgun (WGS) entry which is preliminary data.</text>
</comment>
<organism evidence="1 2">
    <name type="scientific">Ambrosiozyma monospora</name>
    <name type="common">Yeast</name>
    <name type="synonym">Endomycopsis monosporus</name>
    <dbReference type="NCBI Taxonomy" id="43982"/>
    <lineage>
        <taxon>Eukaryota</taxon>
        <taxon>Fungi</taxon>
        <taxon>Dikarya</taxon>
        <taxon>Ascomycota</taxon>
        <taxon>Saccharomycotina</taxon>
        <taxon>Pichiomycetes</taxon>
        <taxon>Pichiales</taxon>
        <taxon>Pichiaceae</taxon>
        <taxon>Ambrosiozyma</taxon>
    </lineage>
</organism>
<reference evidence="1" key="1">
    <citation type="submission" date="2023-04" db="EMBL/GenBank/DDBJ databases">
        <title>Ambrosiozyma monospora NBRC 10751.</title>
        <authorList>
            <person name="Ichikawa N."/>
            <person name="Sato H."/>
            <person name="Tonouchi N."/>
        </authorList>
    </citation>
    <scope>NUCLEOTIDE SEQUENCE</scope>
    <source>
        <strain evidence="1">NBRC 10751</strain>
    </source>
</reference>